<protein>
    <submittedName>
        <fullName evidence="1">tRNA (Adenine22-N1)-methyltransferase</fullName>
    </submittedName>
</protein>
<dbReference type="PANTHER" id="PTHR38451">
    <property type="entry name" value="TRNA (ADENINE(22)-N(1))-METHYLTRANSFERASE"/>
    <property type="match status" value="1"/>
</dbReference>
<dbReference type="InterPro" id="IPR006901">
    <property type="entry name" value="TrmK"/>
</dbReference>
<keyword evidence="1" id="KW-0808">Transferase</keyword>
<dbReference type="InterPro" id="IPR029063">
    <property type="entry name" value="SAM-dependent_MTases_sf"/>
</dbReference>
<dbReference type="STRING" id="482461.SAMN05216244_4179"/>
<dbReference type="OrthoDB" id="5881184at2"/>
<evidence type="ECO:0000313" key="1">
    <source>
        <dbReference type="EMBL" id="SDN08671.1"/>
    </source>
</evidence>
<dbReference type="PANTHER" id="PTHR38451:SF1">
    <property type="entry name" value="TRNA (ADENINE(22)-N(1))-METHYLTRANSFERASE"/>
    <property type="match status" value="1"/>
</dbReference>
<name>A0A1G9YJK3_9BACI</name>
<keyword evidence="1" id="KW-0489">Methyltransferase</keyword>
<dbReference type="Gene3D" id="3.40.50.150">
    <property type="entry name" value="Vaccinia Virus protein VP39"/>
    <property type="match status" value="1"/>
</dbReference>
<dbReference type="Proteomes" id="UP000182347">
    <property type="component" value="Unassembled WGS sequence"/>
</dbReference>
<dbReference type="GO" id="GO:0032259">
    <property type="term" value="P:methylation"/>
    <property type="evidence" value="ECO:0007669"/>
    <property type="project" value="UniProtKB-KW"/>
</dbReference>
<sequence>MNERLVSNRLQCVASFLPKGALFADIGSDHAYLPVYVCHLDKQATAIAGEINEGPYQSAKSTVVEEGLTDRIEVRKGDGLAVISANEVNQVVIAGMGGSLISAILQEGKEKLAGVGQIIAQPNVEARAVRVWLQDNGYRLNGEAILEEAGHRYEVISAISSDITYSMTETELLLGPYLMKEKSDPFQRKWKLEIEKRERVLKQMKKAKSPDEKKMETFRHEIELIKEVLT</sequence>
<dbReference type="EMBL" id="FNHF01000009">
    <property type="protein sequence ID" value="SDN08671.1"/>
    <property type="molecule type" value="Genomic_DNA"/>
</dbReference>
<dbReference type="Pfam" id="PF04816">
    <property type="entry name" value="TrmK"/>
    <property type="match status" value="1"/>
</dbReference>
<dbReference type="Gene3D" id="1.10.287.1890">
    <property type="match status" value="1"/>
</dbReference>
<dbReference type="RefSeq" id="WP_074601132.1">
    <property type="nucleotide sequence ID" value="NZ_FNHF01000009.1"/>
</dbReference>
<dbReference type="GO" id="GO:0160105">
    <property type="term" value="F:tRNA (adenine(22)-N1)-methyltransferase activity"/>
    <property type="evidence" value="ECO:0007669"/>
    <property type="project" value="InterPro"/>
</dbReference>
<dbReference type="SUPFAM" id="SSF53335">
    <property type="entry name" value="S-adenosyl-L-methionine-dependent methyltransferases"/>
    <property type="match status" value="1"/>
</dbReference>
<keyword evidence="2" id="KW-1185">Reference proteome</keyword>
<accession>A0A1G9YJK3</accession>
<organism evidence="1 2">
    <name type="scientific">Sediminibacillus halophilus</name>
    <dbReference type="NCBI Taxonomy" id="482461"/>
    <lineage>
        <taxon>Bacteria</taxon>
        <taxon>Bacillati</taxon>
        <taxon>Bacillota</taxon>
        <taxon>Bacilli</taxon>
        <taxon>Bacillales</taxon>
        <taxon>Bacillaceae</taxon>
        <taxon>Sediminibacillus</taxon>
    </lineage>
</organism>
<evidence type="ECO:0000313" key="2">
    <source>
        <dbReference type="Proteomes" id="UP000182347"/>
    </source>
</evidence>
<proteinExistence type="predicted"/>
<reference evidence="2" key="1">
    <citation type="submission" date="2016-10" db="EMBL/GenBank/DDBJ databases">
        <authorList>
            <person name="Varghese N."/>
            <person name="Submissions S."/>
        </authorList>
    </citation>
    <scope>NUCLEOTIDE SEQUENCE [LARGE SCALE GENOMIC DNA]</scope>
    <source>
        <strain evidence="2">CGMCC 1.6199</strain>
    </source>
</reference>
<dbReference type="PIRSF" id="PIRSF018637">
    <property type="entry name" value="TrmK"/>
    <property type="match status" value="1"/>
</dbReference>
<dbReference type="AlphaFoldDB" id="A0A1G9YJK3"/>
<gene>
    <name evidence="1" type="ORF">SAMN05216244_4179</name>
</gene>